<comment type="caution">
    <text evidence="2">The sequence shown here is derived from an EMBL/GenBank/DDBJ whole genome shotgun (WGS) entry which is preliminary data.</text>
</comment>
<protein>
    <submittedName>
        <fullName evidence="2">Uncharacterized protein</fullName>
    </submittedName>
</protein>
<proteinExistence type="predicted"/>
<dbReference type="Proteomes" id="UP001054945">
    <property type="component" value="Unassembled WGS sequence"/>
</dbReference>
<organism evidence="2 3">
    <name type="scientific">Caerostris extrusa</name>
    <name type="common">Bark spider</name>
    <name type="synonym">Caerostris bankana</name>
    <dbReference type="NCBI Taxonomy" id="172846"/>
    <lineage>
        <taxon>Eukaryota</taxon>
        <taxon>Metazoa</taxon>
        <taxon>Ecdysozoa</taxon>
        <taxon>Arthropoda</taxon>
        <taxon>Chelicerata</taxon>
        <taxon>Arachnida</taxon>
        <taxon>Araneae</taxon>
        <taxon>Araneomorphae</taxon>
        <taxon>Entelegynae</taxon>
        <taxon>Araneoidea</taxon>
        <taxon>Araneidae</taxon>
        <taxon>Caerostris</taxon>
    </lineage>
</organism>
<feature type="compositionally biased region" description="Basic and acidic residues" evidence="1">
    <location>
        <begin position="55"/>
        <end position="77"/>
    </location>
</feature>
<gene>
    <name evidence="2" type="ORF">CEXT_307561</name>
</gene>
<reference evidence="2 3" key="1">
    <citation type="submission" date="2021-06" db="EMBL/GenBank/DDBJ databases">
        <title>Caerostris extrusa draft genome.</title>
        <authorList>
            <person name="Kono N."/>
            <person name="Arakawa K."/>
        </authorList>
    </citation>
    <scope>NUCLEOTIDE SEQUENCE [LARGE SCALE GENOMIC DNA]</scope>
</reference>
<feature type="region of interest" description="Disordered" evidence="1">
    <location>
        <begin position="49"/>
        <end position="77"/>
    </location>
</feature>
<dbReference type="AlphaFoldDB" id="A0AAV4XGG1"/>
<name>A0AAV4XGG1_CAEEX</name>
<dbReference type="EMBL" id="BPLR01000203">
    <property type="protein sequence ID" value="GIY92868.1"/>
    <property type="molecule type" value="Genomic_DNA"/>
</dbReference>
<accession>A0AAV4XGG1</accession>
<evidence type="ECO:0000256" key="1">
    <source>
        <dbReference type="SAM" id="MobiDB-lite"/>
    </source>
</evidence>
<evidence type="ECO:0000313" key="3">
    <source>
        <dbReference type="Proteomes" id="UP001054945"/>
    </source>
</evidence>
<sequence length="77" mass="9126">MQSEQDFDNFYKYERIASGIIDWTQSRRWLSKPLTNGTWNGWIASKHMFSGGDPIDQRTKEDKDLRKLKLDEEGNMN</sequence>
<evidence type="ECO:0000313" key="2">
    <source>
        <dbReference type="EMBL" id="GIY92868.1"/>
    </source>
</evidence>
<keyword evidence="3" id="KW-1185">Reference proteome</keyword>